<dbReference type="Proteomes" id="UP000178912">
    <property type="component" value="Unassembled WGS sequence"/>
</dbReference>
<organism evidence="2 3">
    <name type="scientific">Rhynchosporium agropyri</name>
    <dbReference type="NCBI Taxonomy" id="914238"/>
    <lineage>
        <taxon>Eukaryota</taxon>
        <taxon>Fungi</taxon>
        <taxon>Dikarya</taxon>
        <taxon>Ascomycota</taxon>
        <taxon>Pezizomycotina</taxon>
        <taxon>Leotiomycetes</taxon>
        <taxon>Helotiales</taxon>
        <taxon>Ploettnerulaceae</taxon>
        <taxon>Rhynchosporium</taxon>
    </lineage>
</organism>
<dbReference type="EMBL" id="FJUX01000092">
    <property type="protein sequence ID" value="CZT07116.1"/>
    <property type="molecule type" value="Genomic_DNA"/>
</dbReference>
<accession>A0A1E1L9G7</accession>
<dbReference type="OrthoDB" id="2129288at2759"/>
<dbReference type="InterPro" id="IPR014347">
    <property type="entry name" value="Tautomerase/MIF_sf"/>
</dbReference>
<gene>
    <name evidence="2" type="ORF">RAG0_12686</name>
</gene>
<reference evidence="3" key="1">
    <citation type="submission" date="2016-03" db="EMBL/GenBank/DDBJ databases">
        <authorList>
            <person name="Guldener U."/>
        </authorList>
    </citation>
    <scope>NUCLEOTIDE SEQUENCE [LARGE SCALE GENOMIC DNA]</scope>
    <source>
        <strain evidence="3">04CH-RAC-A.6.1</strain>
    </source>
</reference>
<dbReference type="SUPFAM" id="SSF55331">
    <property type="entry name" value="Tautomerase/MIF"/>
    <property type="match status" value="1"/>
</dbReference>
<sequence>MPILKFYTNPGQLTAEEKQELASTLTSIYARIMPAFFVNIMFHELAPEHFFVGGKPTNGTFVRFTAEHIAVNWNDDLERANQYLNFVGDLFTKTFEPRGWTWEFSVTESRRELWRIQSLVPPPVGSEEMKTWDKAGKGVPWKGGKF</sequence>
<name>A0A1E1L9G7_9HELO</name>
<keyword evidence="3" id="KW-1185">Reference proteome</keyword>
<evidence type="ECO:0000259" key="1">
    <source>
        <dbReference type="Pfam" id="PF14832"/>
    </source>
</evidence>
<dbReference type="AlphaFoldDB" id="A0A1E1L9G7"/>
<evidence type="ECO:0000313" key="2">
    <source>
        <dbReference type="EMBL" id="CZT07116.1"/>
    </source>
</evidence>
<feature type="domain" description="Tautomerase cis-CaaD-like" evidence="1">
    <location>
        <begin position="1"/>
        <end position="135"/>
    </location>
</feature>
<proteinExistence type="predicted"/>
<dbReference type="Gene3D" id="3.30.429.10">
    <property type="entry name" value="Macrophage Migration Inhibitory Factor"/>
    <property type="match status" value="1"/>
</dbReference>
<dbReference type="Pfam" id="PF14832">
    <property type="entry name" value="Tautomerase_3"/>
    <property type="match status" value="1"/>
</dbReference>
<evidence type="ECO:0000313" key="3">
    <source>
        <dbReference type="Proteomes" id="UP000178912"/>
    </source>
</evidence>
<protein>
    <recommendedName>
        <fullName evidence="1">Tautomerase cis-CaaD-like domain-containing protein</fullName>
    </recommendedName>
</protein>
<dbReference type="InterPro" id="IPR028116">
    <property type="entry name" value="Cis-CaaD-like"/>
</dbReference>